<dbReference type="InterPro" id="IPR043504">
    <property type="entry name" value="Peptidase_S1_PA_chymotrypsin"/>
</dbReference>
<feature type="compositionally biased region" description="Low complexity" evidence="7">
    <location>
        <begin position="53"/>
        <end position="74"/>
    </location>
</feature>
<sequence length="357" mass="39905">MRLQFLWILVLLVQQNEANVYLRIRQGNIVEWLASILFPPTTTTTAPPIITSTTQQLTSQSSSSSLGTSSTTTTHSPPAASTINSFPIERDCPLCRCGLINTLHKKIIGGHETRIHQYPWMAVILLHQRFYCSGSLISDLYVLTVAHCLEGVPLELITVRFLEHNRSDSHDLVIERQAAHVKIHELHNPRSFDNDIALIRLNRPLDVDNKPLRPICLPVRDHSFDGELAIVTGWGAQREGGFATDSLQEVEVLVLTQMECRLNSTYKSGQITDNMICAGYLQNGGRDACSGDSGGPLHVHFDEQPTQYQLAGLVSWGEGCARPQAPGVYTRVSQYLRWIERNTPGDCLCMPYPEEDY</sequence>
<dbReference type="InterPro" id="IPR033116">
    <property type="entry name" value="TRYPSIN_SER"/>
</dbReference>
<reference evidence="10 11" key="1">
    <citation type="journal article" date="2007" name="Nature">
        <title>Evolution of genes and genomes on the Drosophila phylogeny.</title>
        <authorList>
            <consortium name="Drosophila 12 Genomes Consortium"/>
            <person name="Clark A.G."/>
            <person name="Eisen M.B."/>
            <person name="Smith D.R."/>
            <person name="Bergman C.M."/>
            <person name="Oliver B."/>
            <person name="Markow T.A."/>
            <person name="Kaufman T.C."/>
            <person name="Kellis M."/>
            <person name="Gelbart W."/>
            <person name="Iyer V.N."/>
            <person name="Pollard D.A."/>
            <person name="Sackton T.B."/>
            <person name="Larracuente A.M."/>
            <person name="Singh N.D."/>
            <person name="Abad J.P."/>
            <person name="Abt D.N."/>
            <person name="Adryan B."/>
            <person name="Aguade M."/>
            <person name="Akashi H."/>
            <person name="Anderson W.W."/>
            <person name="Aquadro C.F."/>
            <person name="Ardell D.H."/>
            <person name="Arguello R."/>
            <person name="Artieri C.G."/>
            <person name="Barbash D.A."/>
            <person name="Barker D."/>
            <person name="Barsanti P."/>
            <person name="Batterham P."/>
            <person name="Batzoglou S."/>
            <person name="Begun D."/>
            <person name="Bhutkar A."/>
            <person name="Blanco E."/>
            <person name="Bosak S.A."/>
            <person name="Bradley R.K."/>
            <person name="Brand A.D."/>
            <person name="Brent M.R."/>
            <person name="Brooks A.N."/>
            <person name="Brown R.H."/>
            <person name="Butlin R.K."/>
            <person name="Caggese C."/>
            <person name="Calvi B.R."/>
            <person name="Bernardo de Carvalho A."/>
            <person name="Caspi A."/>
            <person name="Castrezana S."/>
            <person name="Celniker S.E."/>
            <person name="Chang J.L."/>
            <person name="Chapple C."/>
            <person name="Chatterji S."/>
            <person name="Chinwalla A."/>
            <person name="Civetta A."/>
            <person name="Clifton S.W."/>
            <person name="Comeron J.M."/>
            <person name="Costello J.C."/>
            <person name="Coyne J.A."/>
            <person name="Daub J."/>
            <person name="David R.G."/>
            <person name="Delcher A.L."/>
            <person name="Delehaunty K."/>
            <person name="Do C.B."/>
            <person name="Ebling H."/>
            <person name="Edwards K."/>
            <person name="Eickbush T."/>
            <person name="Evans J.D."/>
            <person name="Filipski A."/>
            <person name="Findeiss S."/>
            <person name="Freyhult E."/>
            <person name="Fulton L."/>
            <person name="Fulton R."/>
            <person name="Garcia A.C."/>
            <person name="Gardiner A."/>
            <person name="Garfield D.A."/>
            <person name="Garvin B.E."/>
            <person name="Gibson G."/>
            <person name="Gilbert D."/>
            <person name="Gnerre S."/>
            <person name="Godfrey J."/>
            <person name="Good R."/>
            <person name="Gotea V."/>
            <person name="Gravely B."/>
            <person name="Greenberg A.J."/>
            <person name="Griffiths-Jones S."/>
            <person name="Gross S."/>
            <person name="Guigo R."/>
            <person name="Gustafson E.A."/>
            <person name="Haerty W."/>
            <person name="Hahn M.W."/>
            <person name="Halligan D.L."/>
            <person name="Halpern A.L."/>
            <person name="Halter G.M."/>
            <person name="Han M.V."/>
            <person name="Heger A."/>
            <person name="Hillier L."/>
            <person name="Hinrichs A.S."/>
            <person name="Holmes I."/>
            <person name="Hoskins R.A."/>
            <person name="Hubisz M.J."/>
            <person name="Hultmark D."/>
            <person name="Huntley M.A."/>
            <person name="Jaffe D.B."/>
            <person name="Jagadeeshan S."/>
            <person name="Jeck W.R."/>
            <person name="Johnson J."/>
            <person name="Jones C.D."/>
            <person name="Jordan W.C."/>
            <person name="Karpen G.H."/>
            <person name="Kataoka E."/>
            <person name="Keightley P.D."/>
            <person name="Kheradpour P."/>
            <person name="Kirkness E.F."/>
            <person name="Koerich L.B."/>
            <person name="Kristiansen K."/>
            <person name="Kudrna D."/>
            <person name="Kulathinal R.J."/>
            <person name="Kumar S."/>
            <person name="Kwok R."/>
            <person name="Lander E."/>
            <person name="Langley C.H."/>
            <person name="Lapoint R."/>
            <person name="Lazzaro B.P."/>
            <person name="Lee S.J."/>
            <person name="Levesque L."/>
            <person name="Li R."/>
            <person name="Lin C.F."/>
            <person name="Lin M.F."/>
            <person name="Lindblad-Toh K."/>
            <person name="Llopart A."/>
            <person name="Long M."/>
            <person name="Low L."/>
            <person name="Lozovsky E."/>
            <person name="Lu J."/>
            <person name="Luo M."/>
            <person name="Machado C.A."/>
            <person name="Makalowski W."/>
            <person name="Marzo M."/>
            <person name="Matsuda M."/>
            <person name="Matzkin L."/>
            <person name="McAllister B."/>
            <person name="McBride C.S."/>
            <person name="McKernan B."/>
            <person name="McKernan K."/>
            <person name="Mendez-Lago M."/>
            <person name="Minx P."/>
            <person name="Mollenhauer M.U."/>
            <person name="Montooth K."/>
            <person name="Mount S.M."/>
            <person name="Mu X."/>
            <person name="Myers E."/>
            <person name="Negre B."/>
            <person name="Newfeld S."/>
            <person name="Nielsen R."/>
            <person name="Noor M.A."/>
            <person name="O'Grady P."/>
            <person name="Pachter L."/>
            <person name="Papaceit M."/>
            <person name="Parisi M.J."/>
            <person name="Parisi M."/>
            <person name="Parts L."/>
            <person name="Pedersen J.S."/>
            <person name="Pesole G."/>
            <person name="Phillippy A.M."/>
            <person name="Ponting C.P."/>
            <person name="Pop M."/>
            <person name="Porcelli D."/>
            <person name="Powell J.R."/>
            <person name="Prohaska S."/>
            <person name="Pruitt K."/>
            <person name="Puig M."/>
            <person name="Quesneville H."/>
            <person name="Ram K.R."/>
            <person name="Rand D."/>
            <person name="Rasmussen M.D."/>
            <person name="Reed L.K."/>
            <person name="Reenan R."/>
            <person name="Reily A."/>
            <person name="Remington K.A."/>
            <person name="Rieger T.T."/>
            <person name="Ritchie M.G."/>
            <person name="Robin C."/>
            <person name="Rogers Y.H."/>
            <person name="Rohde C."/>
            <person name="Rozas J."/>
            <person name="Rubenfield M.J."/>
            <person name="Ruiz A."/>
            <person name="Russo S."/>
            <person name="Salzberg S.L."/>
            <person name="Sanchez-Gracia A."/>
            <person name="Saranga D.J."/>
            <person name="Sato H."/>
            <person name="Schaeffer S.W."/>
            <person name="Schatz M.C."/>
            <person name="Schlenke T."/>
            <person name="Schwartz R."/>
            <person name="Segarra C."/>
            <person name="Singh R.S."/>
            <person name="Sirot L."/>
            <person name="Sirota M."/>
            <person name="Sisneros N.B."/>
            <person name="Smith C.D."/>
            <person name="Smith T.F."/>
            <person name="Spieth J."/>
            <person name="Stage D.E."/>
            <person name="Stark A."/>
            <person name="Stephan W."/>
            <person name="Strausberg R.L."/>
            <person name="Strempel S."/>
            <person name="Sturgill D."/>
            <person name="Sutton G."/>
            <person name="Sutton G.G."/>
            <person name="Tao W."/>
            <person name="Teichmann S."/>
            <person name="Tobari Y.N."/>
            <person name="Tomimura Y."/>
            <person name="Tsolas J.M."/>
            <person name="Valente V.L."/>
            <person name="Venter E."/>
            <person name="Venter J.C."/>
            <person name="Vicario S."/>
            <person name="Vieira F.G."/>
            <person name="Vilella A.J."/>
            <person name="Villasante A."/>
            <person name="Walenz B."/>
            <person name="Wang J."/>
            <person name="Wasserman M."/>
            <person name="Watts T."/>
            <person name="Wilson D."/>
            <person name="Wilson R.K."/>
            <person name="Wing R.A."/>
            <person name="Wolfner M.F."/>
            <person name="Wong A."/>
            <person name="Wong G.K."/>
            <person name="Wu C.I."/>
            <person name="Wu G."/>
            <person name="Yamamoto D."/>
            <person name="Yang H.P."/>
            <person name="Yang S.P."/>
            <person name="Yorke J.A."/>
            <person name="Yoshida K."/>
            <person name="Zdobnov E."/>
            <person name="Zhang P."/>
            <person name="Zhang Y."/>
            <person name="Zimin A.V."/>
            <person name="Baldwin J."/>
            <person name="Abdouelleil A."/>
            <person name="Abdulkadir J."/>
            <person name="Abebe A."/>
            <person name="Abera B."/>
            <person name="Abreu J."/>
            <person name="Acer S.C."/>
            <person name="Aftuck L."/>
            <person name="Alexander A."/>
            <person name="An P."/>
            <person name="Anderson E."/>
            <person name="Anderson S."/>
            <person name="Arachi H."/>
            <person name="Azer M."/>
            <person name="Bachantsang P."/>
            <person name="Barry A."/>
            <person name="Bayul T."/>
            <person name="Berlin A."/>
            <person name="Bessette D."/>
            <person name="Bloom T."/>
            <person name="Blye J."/>
            <person name="Boguslavskiy L."/>
            <person name="Bonnet C."/>
            <person name="Boukhgalter B."/>
            <person name="Bourzgui I."/>
            <person name="Brown A."/>
            <person name="Cahill P."/>
            <person name="Channer S."/>
            <person name="Cheshatsang Y."/>
            <person name="Chuda L."/>
            <person name="Citroen M."/>
            <person name="Collymore A."/>
            <person name="Cooke P."/>
            <person name="Costello M."/>
            <person name="D'Aco K."/>
            <person name="Daza R."/>
            <person name="De Haan G."/>
            <person name="DeGray S."/>
            <person name="DeMaso C."/>
            <person name="Dhargay N."/>
            <person name="Dooley K."/>
            <person name="Dooley E."/>
            <person name="Doricent M."/>
            <person name="Dorje P."/>
            <person name="Dorjee K."/>
            <person name="Dupes A."/>
            <person name="Elong R."/>
            <person name="Falk J."/>
            <person name="Farina A."/>
            <person name="Faro S."/>
            <person name="Ferguson D."/>
            <person name="Fisher S."/>
            <person name="Foley C.D."/>
            <person name="Franke A."/>
            <person name="Friedrich D."/>
            <person name="Gadbois L."/>
            <person name="Gearin G."/>
            <person name="Gearin C.R."/>
            <person name="Giannoukos G."/>
            <person name="Goode T."/>
            <person name="Graham J."/>
            <person name="Grandbois E."/>
            <person name="Grewal S."/>
            <person name="Gyaltsen K."/>
            <person name="Hafez N."/>
            <person name="Hagos B."/>
            <person name="Hall J."/>
            <person name="Henson C."/>
            <person name="Hollinger A."/>
            <person name="Honan T."/>
            <person name="Huard M.D."/>
            <person name="Hughes L."/>
            <person name="Hurhula B."/>
            <person name="Husby M.E."/>
            <person name="Kamat A."/>
            <person name="Kanga B."/>
            <person name="Kashin S."/>
            <person name="Khazanovich D."/>
            <person name="Kisner P."/>
            <person name="Lance K."/>
            <person name="Lara M."/>
            <person name="Lee W."/>
            <person name="Lennon N."/>
            <person name="Letendre F."/>
            <person name="LeVine R."/>
            <person name="Lipovsky A."/>
            <person name="Liu X."/>
            <person name="Liu J."/>
            <person name="Liu S."/>
            <person name="Lokyitsang T."/>
            <person name="Lokyitsang Y."/>
            <person name="Lubonja R."/>
            <person name="Lui A."/>
            <person name="MacDonald P."/>
            <person name="Magnisalis V."/>
            <person name="Maru K."/>
            <person name="Matthews C."/>
            <person name="McCusker W."/>
            <person name="McDonough S."/>
            <person name="Mehta T."/>
            <person name="Meldrim J."/>
            <person name="Meneus L."/>
            <person name="Mihai O."/>
            <person name="Mihalev A."/>
            <person name="Mihova T."/>
            <person name="Mittelman R."/>
            <person name="Mlenga V."/>
            <person name="Montmayeur A."/>
            <person name="Mulrain L."/>
            <person name="Navidi A."/>
            <person name="Naylor J."/>
            <person name="Negash T."/>
            <person name="Nguyen T."/>
            <person name="Nguyen N."/>
            <person name="Nicol R."/>
            <person name="Norbu C."/>
            <person name="Norbu N."/>
            <person name="Novod N."/>
            <person name="O'Neill B."/>
            <person name="Osman S."/>
            <person name="Markiewicz E."/>
            <person name="Oyono O.L."/>
            <person name="Patti C."/>
            <person name="Phunkhang P."/>
            <person name="Pierre F."/>
            <person name="Priest M."/>
            <person name="Raghuraman S."/>
            <person name="Rege F."/>
            <person name="Reyes R."/>
            <person name="Rise C."/>
            <person name="Rogov P."/>
            <person name="Ross K."/>
            <person name="Ryan E."/>
            <person name="Settipalli S."/>
            <person name="Shea T."/>
            <person name="Sherpa N."/>
            <person name="Shi L."/>
            <person name="Shih D."/>
            <person name="Sparrow T."/>
            <person name="Spaulding J."/>
            <person name="Stalker J."/>
            <person name="Stange-Thomann N."/>
            <person name="Stavropoulos S."/>
            <person name="Stone C."/>
            <person name="Strader C."/>
            <person name="Tesfaye S."/>
            <person name="Thomson T."/>
            <person name="Thoulutsang Y."/>
            <person name="Thoulutsang D."/>
            <person name="Topham K."/>
            <person name="Topping I."/>
            <person name="Tsamla T."/>
            <person name="Vassiliev H."/>
            <person name="Vo A."/>
            <person name="Wangchuk T."/>
            <person name="Wangdi T."/>
            <person name="Weiand M."/>
            <person name="Wilkinson J."/>
            <person name="Wilson A."/>
            <person name="Yadav S."/>
            <person name="Young G."/>
            <person name="Yu Q."/>
            <person name="Zembek L."/>
            <person name="Zhong D."/>
            <person name="Zimmer A."/>
            <person name="Zwirko Z."/>
            <person name="Jaffe D.B."/>
            <person name="Alvarez P."/>
            <person name="Brockman W."/>
            <person name="Butler J."/>
            <person name="Chin C."/>
            <person name="Gnerre S."/>
            <person name="Grabherr M."/>
            <person name="Kleber M."/>
            <person name="Mauceli E."/>
            <person name="MacCallum I."/>
        </authorList>
    </citation>
    <scope>NUCLEOTIDE SEQUENCE [LARGE SCALE GENOMIC DNA]</scope>
    <source>
        <strain evidence="11">Tucson 14030-0811.24</strain>
    </source>
</reference>
<comment type="subcellular location">
    <subcellularLocation>
        <location evidence="1">Membrane</location>
        <topology evidence="1">Single-pass type II membrane protein</topology>
    </subcellularLocation>
</comment>
<evidence type="ECO:0000256" key="4">
    <source>
        <dbReference type="ARBA" id="ARBA00022825"/>
    </source>
</evidence>
<name>B4MS23_DROWI</name>
<feature type="signal peptide" evidence="8">
    <location>
        <begin position="1"/>
        <end position="18"/>
    </location>
</feature>
<gene>
    <name evidence="10" type="primary">Dwil\GK15931</name>
    <name evidence="10" type="ORF">Dwil_GK15931</name>
</gene>
<dbReference type="KEGG" id="dwi:6640960"/>
<dbReference type="GO" id="GO:0006508">
    <property type="term" value="P:proteolysis"/>
    <property type="evidence" value="ECO:0007669"/>
    <property type="project" value="UniProtKB-KW"/>
</dbReference>
<accession>B4MS23</accession>
<keyword evidence="4" id="KW-0720">Serine protease</keyword>
<evidence type="ECO:0000256" key="6">
    <source>
        <dbReference type="ARBA" id="ARBA00023157"/>
    </source>
</evidence>
<keyword evidence="6" id="KW-1015">Disulfide bond</keyword>
<dbReference type="MEROPS" id="S01.B37"/>
<feature type="chain" id="PRO_5002818474" description="Peptidase S1 domain-containing protein" evidence="8">
    <location>
        <begin position="19"/>
        <end position="357"/>
    </location>
</feature>
<dbReference type="HOGENOM" id="CLU_006842_0_0_1"/>
<dbReference type="CDD" id="cd00190">
    <property type="entry name" value="Tryp_SPc"/>
    <property type="match status" value="1"/>
</dbReference>
<dbReference type="Proteomes" id="UP000007798">
    <property type="component" value="Unassembled WGS sequence"/>
</dbReference>
<dbReference type="SUPFAM" id="SSF50494">
    <property type="entry name" value="Trypsin-like serine proteases"/>
    <property type="match status" value="1"/>
</dbReference>
<dbReference type="PROSITE" id="PS50240">
    <property type="entry name" value="TRYPSIN_DOM"/>
    <property type="match status" value="1"/>
</dbReference>
<dbReference type="PROSITE" id="PS00135">
    <property type="entry name" value="TRYPSIN_SER"/>
    <property type="match status" value="1"/>
</dbReference>
<keyword evidence="2" id="KW-0645">Protease</keyword>
<evidence type="ECO:0000256" key="1">
    <source>
        <dbReference type="ARBA" id="ARBA00004606"/>
    </source>
</evidence>
<evidence type="ECO:0000256" key="2">
    <source>
        <dbReference type="ARBA" id="ARBA00022670"/>
    </source>
</evidence>
<evidence type="ECO:0000313" key="10">
    <source>
        <dbReference type="EMBL" id="EDW74912.1"/>
    </source>
</evidence>
<dbReference type="AlphaFoldDB" id="B4MS23"/>
<dbReference type="SMART" id="SM00020">
    <property type="entry name" value="Tryp_SPc"/>
    <property type="match status" value="1"/>
</dbReference>
<keyword evidence="5" id="KW-0812">Transmembrane</keyword>
<dbReference type="FunFam" id="2.40.10.10:FF:000006">
    <property type="entry name" value="Serine proteinase stubble"/>
    <property type="match status" value="1"/>
</dbReference>
<dbReference type="GO" id="GO:0016020">
    <property type="term" value="C:membrane"/>
    <property type="evidence" value="ECO:0007669"/>
    <property type="project" value="UniProtKB-SubCell"/>
</dbReference>
<dbReference type="InterPro" id="IPR001314">
    <property type="entry name" value="Peptidase_S1A"/>
</dbReference>
<dbReference type="PANTHER" id="PTHR24252">
    <property type="entry name" value="ACROSIN-RELATED"/>
    <property type="match status" value="1"/>
</dbReference>
<keyword evidence="8" id="KW-0732">Signal</keyword>
<evidence type="ECO:0000256" key="8">
    <source>
        <dbReference type="SAM" id="SignalP"/>
    </source>
</evidence>
<dbReference type="FunCoup" id="B4MS23">
    <property type="interactions" value="21"/>
</dbReference>
<dbReference type="Pfam" id="PF00089">
    <property type="entry name" value="Trypsin"/>
    <property type="match status" value="1"/>
</dbReference>
<evidence type="ECO:0000256" key="7">
    <source>
        <dbReference type="SAM" id="MobiDB-lite"/>
    </source>
</evidence>
<dbReference type="InParanoid" id="B4MS23"/>
<evidence type="ECO:0000259" key="9">
    <source>
        <dbReference type="PROSITE" id="PS50240"/>
    </source>
</evidence>
<keyword evidence="5" id="KW-0735">Signal-anchor</keyword>
<feature type="domain" description="Peptidase S1" evidence="9">
    <location>
        <begin position="107"/>
        <end position="344"/>
    </location>
</feature>
<evidence type="ECO:0000256" key="5">
    <source>
        <dbReference type="ARBA" id="ARBA00022968"/>
    </source>
</evidence>
<organism evidence="10 11">
    <name type="scientific">Drosophila willistoni</name>
    <name type="common">Fruit fly</name>
    <dbReference type="NCBI Taxonomy" id="7260"/>
    <lineage>
        <taxon>Eukaryota</taxon>
        <taxon>Metazoa</taxon>
        <taxon>Ecdysozoa</taxon>
        <taxon>Arthropoda</taxon>
        <taxon>Hexapoda</taxon>
        <taxon>Insecta</taxon>
        <taxon>Pterygota</taxon>
        <taxon>Neoptera</taxon>
        <taxon>Endopterygota</taxon>
        <taxon>Diptera</taxon>
        <taxon>Brachycera</taxon>
        <taxon>Muscomorpha</taxon>
        <taxon>Ephydroidea</taxon>
        <taxon>Drosophilidae</taxon>
        <taxon>Drosophila</taxon>
        <taxon>Sophophora</taxon>
    </lineage>
</organism>
<dbReference type="eggNOG" id="KOG3627">
    <property type="taxonomic scope" value="Eukaryota"/>
</dbReference>
<dbReference type="OrthoDB" id="10012881at2759"/>
<keyword evidence="11" id="KW-1185">Reference proteome</keyword>
<dbReference type="PhylomeDB" id="B4MS23"/>
<dbReference type="GO" id="GO:0004252">
    <property type="term" value="F:serine-type endopeptidase activity"/>
    <property type="evidence" value="ECO:0007669"/>
    <property type="project" value="InterPro"/>
</dbReference>
<proteinExistence type="predicted"/>
<dbReference type="OMA" id="CMPYPEE"/>
<dbReference type="InterPro" id="IPR009003">
    <property type="entry name" value="Peptidase_S1_PA"/>
</dbReference>
<dbReference type="InterPro" id="IPR001254">
    <property type="entry name" value="Trypsin_dom"/>
</dbReference>
<evidence type="ECO:0000313" key="11">
    <source>
        <dbReference type="Proteomes" id="UP000007798"/>
    </source>
</evidence>
<feature type="region of interest" description="Disordered" evidence="7">
    <location>
        <begin position="53"/>
        <end position="82"/>
    </location>
</feature>
<dbReference type="EMBL" id="CH963850">
    <property type="protein sequence ID" value="EDW74912.1"/>
    <property type="molecule type" value="Genomic_DNA"/>
</dbReference>
<dbReference type="PRINTS" id="PR00722">
    <property type="entry name" value="CHYMOTRYPSIN"/>
</dbReference>
<dbReference type="Gene3D" id="2.40.10.10">
    <property type="entry name" value="Trypsin-like serine proteases"/>
    <property type="match status" value="1"/>
</dbReference>
<keyword evidence="3 10" id="KW-0378">Hydrolase</keyword>
<dbReference type="PANTHER" id="PTHR24252:SF7">
    <property type="entry name" value="HYALIN"/>
    <property type="match status" value="1"/>
</dbReference>
<protein>
    <recommendedName>
        <fullName evidence="9">Peptidase S1 domain-containing protein</fullName>
    </recommendedName>
</protein>
<evidence type="ECO:0000256" key="3">
    <source>
        <dbReference type="ARBA" id="ARBA00022801"/>
    </source>
</evidence>